<dbReference type="PANTHER" id="PTHR31451">
    <property type="match status" value="1"/>
</dbReference>
<protein>
    <recommendedName>
        <fullName evidence="4">mannan endo-1,4-beta-mannosidase</fullName>
        <ecNumber evidence="4">3.2.1.78</ecNumber>
    </recommendedName>
</protein>
<keyword evidence="8" id="KW-0326">Glycosidase</keyword>
<evidence type="ECO:0000256" key="8">
    <source>
        <dbReference type="ARBA" id="ARBA00023295"/>
    </source>
</evidence>
<evidence type="ECO:0000256" key="9">
    <source>
        <dbReference type="SAM" id="SignalP"/>
    </source>
</evidence>
<dbReference type="InterPro" id="IPR017853">
    <property type="entry name" value="GH"/>
</dbReference>
<dbReference type="Gene3D" id="3.20.20.80">
    <property type="entry name" value="Glycosidases"/>
    <property type="match status" value="1"/>
</dbReference>
<feature type="signal peptide" evidence="9">
    <location>
        <begin position="1"/>
        <end position="20"/>
    </location>
</feature>
<evidence type="ECO:0000256" key="7">
    <source>
        <dbReference type="ARBA" id="ARBA00022801"/>
    </source>
</evidence>
<evidence type="ECO:0000256" key="5">
    <source>
        <dbReference type="ARBA" id="ARBA00022525"/>
    </source>
</evidence>
<evidence type="ECO:0000259" key="10">
    <source>
        <dbReference type="Pfam" id="PF26410"/>
    </source>
</evidence>
<evidence type="ECO:0000256" key="1">
    <source>
        <dbReference type="ARBA" id="ARBA00001678"/>
    </source>
</evidence>
<comment type="similarity">
    <text evidence="3">Belongs to the glycosyl hydrolase 5 (cellulase A) family.</text>
</comment>
<dbReference type="GO" id="GO:0046355">
    <property type="term" value="P:mannan catabolic process"/>
    <property type="evidence" value="ECO:0007669"/>
    <property type="project" value="UniProtKB-ARBA"/>
</dbReference>
<dbReference type="PANTHER" id="PTHR31451:SF39">
    <property type="entry name" value="MANNAN ENDO-1,4-BETA-MANNOSIDASE 1"/>
    <property type="match status" value="1"/>
</dbReference>
<proteinExistence type="inferred from homology"/>
<dbReference type="Pfam" id="PF26410">
    <property type="entry name" value="GH5_mannosidase"/>
    <property type="match status" value="1"/>
</dbReference>
<dbReference type="GO" id="GO:0016985">
    <property type="term" value="F:mannan endo-1,4-beta-mannosidase activity"/>
    <property type="evidence" value="ECO:0007669"/>
    <property type="project" value="UniProtKB-EC"/>
</dbReference>
<dbReference type="InterPro" id="IPR045053">
    <property type="entry name" value="MAN-like"/>
</dbReference>
<dbReference type="EC" id="3.2.1.78" evidence="4"/>
<evidence type="ECO:0000256" key="2">
    <source>
        <dbReference type="ARBA" id="ARBA00004613"/>
    </source>
</evidence>
<dbReference type="GO" id="GO:0005576">
    <property type="term" value="C:extracellular region"/>
    <property type="evidence" value="ECO:0007669"/>
    <property type="project" value="UniProtKB-SubCell"/>
</dbReference>
<feature type="chain" id="PRO_5002248477" description="mannan endo-1,4-beta-mannosidase" evidence="9">
    <location>
        <begin position="21"/>
        <end position="416"/>
    </location>
</feature>
<gene>
    <name evidence="11" type="ORF">HYPSUDRAFT_127558</name>
</gene>
<evidence type="ECO:0000256" key="4">
    <source>
        <dbReference type="ARBA" id="ARBA00012706"/>
    </source>
</evidence>
<dbReference type="AlphaFoldDB" id="A0A0D2PEG6"/>
<accession>A0A0D2PEG6</accession>
<dbReference type="OrthoDB" id="406631at2759"/>
<keyword evidence="6 9" id="KW-0732">Signal</keyword>
<dbReference type="SUPFAM" id="SSF51445">
    <property type="entry name" value="(Trans)glycosidases"/>
    <property type="match status" value="1"/>
</dbReference>
<evidence type="ECO:0000256" key="3">
    <source>
        <dbReference type="ARBA" id="ARBA00005641"/>
    </source>
</evidence>
<comment type="subcellular location">
    <subcellularLocation>
        <location evidence="2">Secreted</location>
    </subcellularLocation>
</comment>
<dbReference type="OMA" id="GEGHFFW"/>
<dbReference type="Proteomes" id="UP000054270">
    <property type="component" value="Unassembled WGS sequence"/>
</dbReference>
<evidence type="ECO:0000256" key="6">
    <source>
        <dbReference type="ARBA" id="ARBA00022729"/>
    </source>
</evidence>
<sequence length="416" mass="46814">MRNILAVFLVTLLSYSTVQSLKTVSPPQGFVGQHNGQFQLNGKPFNFVGANSYWLPLLTSTADVDSTFKQMQSQGVKVLRTWGFNAINGSELVGAQQSGLTYYQVWNSAEWVLNEGPQGLQRLDYVVNTAGKYGIKLIIAFTNNWVGYGGMELYINWIAGAGNTHDVFYTNPQIIASYQRYVTTIVNRYKNSPNVFAWEMMNEARCLGDLSAGPNCVPGTELLTKWYNETSNFIRSLDPFHMITTGGEGHFYWKNKNVGFWFDGVFNSDYNFNGQAGEDFDTELTLPNVDFGTYHLYPQTWYPQLDFPGSNFTVQDWGLLWIQLHADAAKKANKPLILEEFGLTGLQNKTEIYPQWVNLALKTNHAIFAWQFGALGLDEDGGNRPIKYADALINGASPNDGYAIYQNQTVVWNIFA</sequence>
<name>A0A0D2PEG6_HYPSF</name>
<dbReference type="InterPro" id="IPR001547">
    <property type="entry name" value="Glyco_hydro_5"/>
</dbReference>
<evidence type="ECO:0000313" key="12">
    <source>
        <dbReference type="Proteomes" id="UP000054270"/>
    </source>
</evidence>
<evidence type="ECO:0000313" key="11">
    <source>
        <dbReference type="EMBL" id="KJA29159.1"/>
    </source>
</evidence>
<dbReference type="EMBL" id="KN817519">
    <property type="protein sequence ID" value="KJA29159.1"/>
    <property type="molecule type" value="Genomic_DNA"/>
</dbReference>
<dbReference type="STRING" id="945553.A0A0D2PEG6"/>
<comment type="catalytic activity">
    <reaction evidence="1">
        <text>Random hydrolysis of (1-&gt;4)-beta-D-mannosidic linkages in mannans, galactomannans and glucomannans.</text>
        <dbReference type="EC" id="3.2.1.78"/>
    </reaction>
</comment>
<feature type="domain" description="Glycoside hydrolase family 5" evidence="10">
    <location>
        <begin position="29"/>
        <end position="344"/>
    </location>
</feature>
<organism evidence="11 12">
    <name type="scientific">Hypholoma sublateritium (strain FD-334 SS-4)</name>
    <dbReference type="NCBI Taxonomy" id="945553"/>
    <lineage>
        <taxon>Eukaryota</taxon>
        <taxon>Fungi</taxon>
        <taxon>Dikarya</taxon>
        <taxon>Basidiomycota</taxon>
        <taxon>Agaricomycotina</taxon>
        <taxon>Agaricomycetes</taxon>
        <taxon>Agaricomycetidae</taxon>
        <taxon>Agaricales</taxon>
        <taxon>Agaricineae</taxon>
        <taxon>Strophariaceae</taxon>
        <taxon>Hypholoma</taxon>
    </lineage>
</organism>
<keyword evidence="5" id="KW-0964">Secreted</keyword>
<keyword evidence="12" id="KW-1185">Reference proteome</keyword>
<keyword evidence="7 11" id="KW-0378">Hydrolase</keyword>
<reference evidence="12" key="1">
    <citation type="submission" date="2014-04" db="EMBL/GenBank/DDBJ databases">
        <title>Evolutionary Origins and Diversification of the Mycorrhizal Mutualists.</title>
        <authorList>
            <consortium name="DOE Joint Genome Institute"/>
            <consortium name="Mycorrhizal Genomics Consortium"/>
            <person name="Kohler A."/>
            <person name="Kuo A."/>
            <person name="Nagy L.G."/>
            <person name="Floudas D."/>
            <person name="Copeland A."/>
            <person name="Barry K.W."/>
            <person name="Cichocki N."/>
            <person name="Veneault-Fourrey C."/>
            <person name="LaButti K."/>
            <person name="Lindquist E.A."/>
            <person name="Lipzen A."/>
            <person name="Lundell T."/>
            <person name="Morin E."/>
            <person name="Murat C."/>
            <person name="Riley R."/>
            <person name="Ohm R."/>
            <person name="Sun H."/>
            <person name="Tunlid A."/>
            <person name="Henrissat B."/>
            <person name="Grigoriev I.V."/>
            <person name="Hibbett D.S."/>
            <person name="Martin F."/>
        </authorList>
    </citation>
    <scope>NUCLEOTIDE SEQUENCE [LARGE SCALE GENOMIC DNA]</scope>
    <source>
        <strain evidence="12">FD-334 SS-4</strain>
    </source>
</reference>